<name>A0A182IB20_ANOAR</name>
<sequence>MKICVINGHYFAREKKFGSQRIMINPHTIPEQEQIDRVDEHQRINELYERNDSKSASDFVDHEASVLISDQEKIQNLEAVIATLTEEIDFCRKLRKDNSFLLKQKKILLQQNKKLKLRNTVLKNRIRVLEQTTIQHHEIVPLMKKKLSKTLSGNQIDLILKRKKRVRWTKKELGAALTLRYFGKRPYMYMTDDMHFPLPARATIQRYIKSINIKQGILADVLNLMESYAKTLIPRDRECVISFDEMKVTHILEYDVGADEVLGPHNYLQVVMARGIFNKWKQPIFIGFDQKMTKDIILSLIKKLSERMINVVAIVSDNCQTNISCWRDLGAHDITKPYFNHPVTNKNVYVFPDAPHLIKLLRNWLIDTGFDYKGSIITADPLRKLVEERKDAEITPLFKLNENHLTMSPQERQNVRRAVQLLSHTTATALRRYQSDDASQTLAEFIETVDCWFSISNSYSPWAKIAYKRSYTGKEEQEKSLDKMYELISNMTALNKTSMQTFQKSILMHITSLKMLYKDMQKKHQVDFISTHKLNQDILENFFSQLRQKGGVYDHPSPLSCLHRIRMIVIGKSPTILINQTNLETNRNTRLGENICLMEQHENANEDCLSEQNQDFMSVTLFTEADVIPDLPDNALNAHEMDDESEILSTISSTIPDLPEQDSDGFEYIVGYLGKKFHKKHPHIDQGTYSFKITSDHNYSKPPSFVKHLSTGGLFVPSHSFLKLGSKMEKIFQKLHPDGTLDKKPGIVKTG</sequence>
<evidence type="ECO:0000259" key="2">
    <source>
        <dbReference type="Pfam" id="PF21787"/>
    </source>
</evidence>
<evidence type="ECO:0008006" key="7">
    <source>
        <dbReference type="Google" id="ProtNLM"/>
    </source>
</evidence>
<proteinExistence type="predicted"/>
<feature type="domain" description="Transposable element P transposase-like GTP-binding insertion" evidence="3">
    <location>
        <begin position="356"/>
        <end position="465"/>
    </location>
</feature>
<dbReference type="PANTHER" id="PTHR46927">
    <property type="entry name" value="AGAP005574-PA"/>
    <property type="match status" value="1"/>
</dbReference>
<evidence type="ECO:0000259" key="1">
    <source>
        <dbReference type="Pfam" id="PF12596"/>
    </source>
</evidence>
<feature type="domain" description="Transposable element P transposase-like C-terminal" evidence="1">
    <location>
        <begin position="604"/>
        <end position="686"/>
    </location>
</feature>
<dbReference type="Pfam" id="PF12596">
    <property type="entry name" value="Tnp_P_element_C"/>
    <property type="match status" value="1"/>
</dbReference>
<keyword evidence="6" id="KW-1185">Reference proteome</keyword>
<dbReference type="InterPro" id="IPR048366">
    <property type="entry name" value="TNP-like_GBD"/>
</dbReference>
<dbReference type="InterPro" id="IPR048367">
    <property type="entry name" value="TNP-like_RNaseH_C"/>
</dbReference>
<dbReference type="Proteomes" id="UP000075840">
    <property type="component" value="Unassembled WGS sequence"/>
</dbReference>
<evidence type="ECO:0000313" key="5">
    <source>
        <dbReference type="EnsemblMetazoa" id="AARA010782-PA"/>
    </source>
</evidence>
<dbReference type="VEuPathDB" id="VectorBase:AARA21_000556"/>
<evidence type="ECO:0000313" key="6">
    <source>
        <dbReference type="Proteomes" id="UP000075840"/>
    </source>
</evidence>
<dbReference type="VEuPathDB" id="VectorBase:AARA010782"/>
<feature type="domain" description="Transposable element P transposase-like RNase H C-terminal" evidence="4">
    <location>
        <begin position="532"/>
        <end position="557"/>
    </location>
</feature>
<dbReference type="EMBL" id="APCN01000635">
    <property type="status" value="NOT_ANNOTATED_CDS"/>
    <property type="molecule type" value="Genomic_DNA"/>
</dbReference>
<feature type="domain" description="Transposable element P transposase-like RNase H" evidence="2">
    <location>
        <begin position="214"/>
        <end position="330"/>
    </location>
</feature>
<dbReference type="Pfam" id="PF21788">
    <property type="entry name" value="TNP-like_GBD"/>
    <property type="match status" value="1"/>
</dbReference>
<dbReference type="EnsemblMetazoa" id="AARA010782-RA">
    <property type="protein sequence ID" value="AARA010782-PA"/>
    <property type="gene ID" value="AARA010782"/>
</dbReference>
<evidence type="ECO:0000259" key="4">
    <source>
        <dbReference type="Pfam" id="PF21789"/>
    </source>
</evidence>
<organism evidence="5 6">
    <name type="scientific">Anopheles arabiensis</name>
    <name type="common">Mosquito</name>
    <dbReference type="NCBI Taxonomy" id="7173"/>
    <lineage>
        <taxon>Eukaryota</taxon>
        <taxon>Metazoa</taxon>
        <taxon>Ecdysozoa</taxon>
        <taxon>Arthropoda</taxon>
        <taxon>Hexapoda</taxon>
        <taxon>Insecta</taxon>
        <taxon>Pterygota</taxon>
        <taxon>Neoptera</taxon>
        <taxon>Endopterygota</taxon>
        <taxon>Diptera</taxon>
        <taxon>Nematocera</taxon>
        <taxon>Culicoidea</taxon>
        <taxon>Culicidae</taxon>
        <taxon>Anophelinae</taxon>
        <taxon>Anopheles</taxon>
    </lineage>
</organism>
<dbReference type="Pfam" id="PF21787">
    <property type="entry name" value="TNP-like_RNaseH_N"/>
    <property type="match status" value="1"/>
</dbReference>
<dbReference type="Pfam" id="PF21789">
    <property type="entry name" value="TNP-like_RNaseH_C"/>
    <property type="match status" value="1"/>
</dbReference>
<dbReference type="PANTHER" id="PTHR46927:SF3">
    <property type="entry name" value="THAP-TYPE DOMAIN-CONTAINING PROTEIN"/>
    <property type="match status" value="1"/>
</dbReference>
<evidence type="ECO:0000259" key="3">
    <source>
        <dbReference type="Pfam" id="PF21788"/>
    </source>
</evidence>
<reference evidence="5" key="1">
    <citation type="submission" date="2022-08" db="UniProtKB">
        <authorList>
            <consortium name="EnsemblMetazoa"/>
        </authorList>
    </citation>
    <scope>IDENTIFICATION</scope>
    <source>
        <strain evidence="5">Dongola</strain>
    </source>
</reference>
<dbReference type="AlphaFoldDB" id="A0A182IB20"/>
<accession>A0A182IB20</accession>
<dbReference type="VEuPathDB" id="VectorBase:AARA21_013107"/>
<dbReference type="InterPro" id="IPR022242">
    <property type="entry name" value="TNP-like_C"/>
</dbReference>
<dbReference type="InterPro" id="IPR052224">
    <property type="entry name" value="THAP_domain_protein"/>
</dbReference>
<protein>
    <recommendedName>
        <fullName evidence="7">Transposase</fullName>
    </recommendedName>
</protein>
<dbReference type="InterPro" id="IPR048365">
    <property type="entry name" value="TNP-like_RNaseH_N"/>
</dbReference>